<keyword evidence="4" id="KW-1185">Reference proteome</keyword>
<evidence type="ECO:0000256" key="1">
    <source>
        <dbReference type="SAM" id="MobiDB-lite"/>
    </source>
</evidence>
<proteinExistence type="predicted"/>
<keyword evidence="2" id="KW-1133">Transmembrane helix</keyword>
<dbReference type="EMBL" id="VICG01000013">
    <property type="protein sequence ID" value="KAA8565937.1"/>
    <property type="molecule type" value="Genomic_DNA"/>
</dbReference>
<evidence type="ECO:0000313" key="4">
    <source>
        <dbReference type="Proteomes" id="UP000322873"/>
    </source>
</evidence>
<evidence type="ECO:0000313" key="3">
    <source>
        <dbReference type="EMBL" id="KAA8565937.1"/>
    </source>
</evidence>
<reference evidence="3 4" key="1">
    <citation type="submission" date="2019-06" db="EMBL/GenBank/DDBJ databases">
        <title>Genome Sequence of the Brown Rot Fungal Pathogen Monilinia fructicola.</title>
        <authorList>
            <person name="De Miccolis Angelini R.M."/>
            <person name="Landi L."/>
            <person name="Abate D."/>
            <person name="Pollastro S."/>
            <person name="Romanazzi G."/>
            <person name="Faretra F."/>
        </authorList>
    </citation>
    <scope>NUCLEOTIDE SEQUENCE [LARGE SCALE GENOMIC DNA]</scope>
    <source>
        <strain evidence="3 4">Mfrc123</strain>
    </source>
</reference>
<gene>
    <name evidence="3" type="ORF">EYC84_009746</name>
</gene>
<comment type="caution">
    <text evidence="3">The sequence shown here is derived from an EMBL/GenBank/DDBJ whole genome shotgun (WGS) entry which is preliminary data.</text>
</comment>
<protein>
    <submittedName>
        <fullName evidence="3">Uncharacterized protein</fullName>
    </submittedName>
</protein>
<dbReference type="AlphaFoldDB" id="A0A5M9JAY8"/>
<dbReference type="Proteomes" id="UP000322873">
    <property type="component" value="Unassembled WGS sequence"/>
</dbReference>
<feature type="region of interest" description="Disordered" evidence="1">
    <location>
        <begin position="1"/>
        <end position="29"/>
    </location>
</feature>
<evidence type="ECO:0000256" key="2">
    <source>
        <dbReference type="SAM" id="Phobius"/>
    </source>
</evidence>
<sequence>MSTQYPSIQPPQPQPPQPPPSQPPPPQPQQHYAIATLILILILTYLTYPLISYIPSLVFSLVYSYKAL</sequence>
<feature type="transmembrane region" description="Helical" evidence="2">
    <location>
        <begin position="32"/>
        <end position="65"/>
    </location>
</feature>
<keyword evidence="2" id="KW-0472">Membrane</keyword>
<feature type="compositionally biased region" description="Pro residues" evidence="1">
    <location>
        <begin position="8"/>
        <end position="28"/>
    </location>
</feature>
<accession>A0A5M9JAY8</accession>
<name>A0A5M9JAY8_MONFR</name>
<organism evidence="3 4">
    <name type="scientific">Monilinia fructicola</name>
    <name type="common">Brown rot fungus</name>
    <name type="synonym">Ciboria fructicola</name>
    <dbReference type="NCBI Taxonomy" id="38448"/>
    <lineage>
        <taxon>Eukaryota</taxon>
        <taxon>Fungi</taxon>
        <taxon>Dikarya</taxon>
        <taxon>Ascomycota</taxon>
        <taxon>Pezizomycotina</taxon>
        <taxon>Leotiomycetes</taxon>
        <taxon>Helotiales</taxon>
        <taxon>Sclerotiniaceae</taxon>
        <taxon>Monilinia</taxon>
    </lineage>
</organism>
<keyword evidence="2" id="KW-0812">Transmembrane</keyword>